<protein>
    <submittedName>
        <fullName evidence="1">Uncharacterized protein</fullName>
    </submittedName>
</protein>
<dbReference type="EMBL" id="MT631399">
    <property type="protein sequence ID" value="QNO49915.1"/>
    <property type="molecule type" value="Genomic_DNA"/>
</dbReference>
<evidence type="ECO:0000313" key="1">
    <source>
        <dbReference type="EMBL" id="QNO49915.1"/>
    </source>
</evidence>
<name>A0A7G9YPI1_9EURY</name>
<reference evidence="1" key="1">
    <citation type="submission" date="2020-06" db="EMBL/GenBank/DDBJ databases">
        <title>Unique genomic features of the anaerobic methanotrophic archaea.</title>
        <authorList>
            <person name="Chadwick G.L."/>
            <person name="Skennerton C.T."/>
            <person name="Laso-Perez R."/>
            <person name="Leu A.O."/>
            <person name="Speth D.R."/>
            <person name="Yu H."/>
            <person name="Morgan-Lang C."/>
            <person name="Hatzenpichler R."/>
            <person name="Goudeau D."/>
            <person name="Malmstrom R."/>
            <person name="Brazelton W.J."/>
            <person name="Woyke T."/>
            <person name="Hallam S.J."/>
            <person name="Tyson G.W."/>
            <person name="Wegener G."/>
            <person name="Boetius A."/>
            <person name="Orphan V."/>
        </authorList>
    </citation>
    <scope>NUCLEOTIDE SEQUENCE</scope>
</reference>
<gene>
    <name evidence="1" type="ORF">GKKIKBAN_00029</name>
</gene>
<organism evidence="1">
    <name type="scientific">Candidatus Methanogaster sp. ANME-2c ERB4</name>
    <dbReference type="NCBI Taxonomy" id="2759911"/>
    <lineage>
        <taxon>Archaea</taxon>
        <taxon>Methanobacteriati</taxon>
        <taxon>Methanobacteriota</taxon>
        <taxon>Stenosarchaea group</taxon>
        <taxon>Methanomicrobia</taxon>
        <taxon>Methanosarcinales</taxon>
        <taxon>ANME-2 cluster</taxon>
        <taxon>Candidatus Methanogasteraceae</taxon>
        <taxon>Candidatus Methanogaster</taxon>
    </lineage>
</organism>
<dbReference type="AlphaFoldDB" id="A0A7G9YPI1"/>
<accession>A0A7G9YPI1</accession>
<sequence>MTEGRITNISLAEQIFDEMFTIIEKREEFDEVTIQKLIELGAREELQKAKEVSKVLIPDRGDDSETN</sequence>
<proteinExistence type="predicted"/>